<reference evidence="2" key="1">
    <citation type="submission" date="2020-05" db="EMBL/GenBank/DDBJ databases">
        <authorList>
            <person name="Chiriac C."/>
            <person name="Salcher M."/>
            <person name="Ghai R."/>
            <person name="Kavagutti S V."/>
        </authorList>
    </citation>
    <scope>NUCLEOTIDE SEQUENCE</scope>
</reference>
<dbReference type="SMART" id="SM00530">
    <property type="entry name" value="HTH_XRE"/>
    <property type="match status" value="1"/>
</dbReference>
<organism evidence="2">
    <name type="scientific">freshwater metagenome</name>
    <dbReference type="NCBI Taxonomy" id="449393"/>
    <lineage>
        <taxon>unclassified sequences</taxon>
        <taxon>metagenomes</taxon>
        <taxon>ecological metagenomes</taxon>
    </lineage>
</organism>
<dbReference type="SUPFAM" id="SSF47413">
    <property type="entry name" value="lambda repressor-like DNA-binding domains"/>
    <property type="match status" value="1"/>
</dbReference>
<dbReference type="Gene3D" id="1.10.260.40">
    <property type="entry name" value="lambda repressor-like DNA-binding domains"/>
    <property type="match status" value="1"/>
</dbReference>
<dbReference type="GO" id="GO:0003677">
    <property type="term" value="F:DNA binding"/>
    <property type="evidence" value="ECO:0007669"/>
    <property type="project" value="InterPro"/>
</dbReference>
<proteinExistence type="predicted"/>
<gene>
    <name evidence="2" type="ORF">UFOPK1684_01395</name>
</gene>
<feature type="domain" description="HTH cro/C1-type" evidence="1">
    <location>
        <begin position="27"/>
        <end position="81"/>
    </location>
</feature>
<protein>
    <submittedName>
        <fullName evidence="2">Unannotated protein</fullName>
    </submittedName>
</protein>
<evidence type="ECO:0000313" key="2">
    <source>
        <dbReference type="EMBL" id="CAB4580894.1"/>
    </source>
</evidence>
<name>A0A6J6F1T2_9ZZZZ</name>
<sequence>MSQEAESFHEALATGLVRGHENLMAQLIELRQTKGITQGTVAARMGVTQPTVAAFEAHDSNPTLATLRRYALAVRASVTYTVEDADPEGRLTGVI</sequence>
<dbReference type="InterPro" id="IPR010982">
    <property type="entry name" value="Lambda_DNA-bd_dom_sf"/>
</dbReference>
<dbReference type="AlphaFoldDB" id="A0A6J6F1T2"/>
<dbReference type="InterPro" id="IPR001387">
    <property type="entry name" value="Cro/C1-type_HTH"/>
</dbReference>
<dbReference type="Pfam" id="PF01381">
    <property type="entry name" value="HTH_3"/>
    <property type="match status" value="1"/>
</dbReference>
<dbReference type="PROSITE" id="PS50943">
    <property type="entry name" value="HTH_CROC1"/>
    <property type="match status" value="1"/>
</dbReference>
<accession>A0A6J6F1T2</accession>
<dbReference type="CDD" id="cd00093">
    <property type="entry name" value="HTH_XRE"/>
    <property type="match status" value="1"/>
</dbReference>
<evidence type="ECO:0000259" key="1">
    <source>
        <dbReference type="PROSITE" id="PS50943"/>
    </source>
</evidence>
<dbReference type="EMBL" id="CAEZTM010000095">
    <property type="protein sequence ID" value="CAB4580894.1"/>
    <property type="molecule type" value="Genomic_DNA"/>
</dbReference>